<accession>A0A3P3VX03</accession>
<protein>
    <submittedName>
        <fullName evidence="4">TetR family transcriptional regulator</fullName>
    </submittedName>
</protein>
<dbReference type="Gene3D" id="1.10.357.10">
    <property type="entry name" value="Tetracycline Repressor, domain 2"/>
    <property type="match status" value="1"/>
</dbReference>
<proteinExistence type="predicted"/>
<evidence type="ECO:0000313" key="5">
    <source>
        <dbReference type="Proteomes" id="UP000274391"/>
    </source>
</evidence>
<evidence type="ECO:0000256" key="1">
    <source>
        <dbReference type="ARBA" id="ARBA00023125"/>
    </source>
</evidence>
<dbReference type="Pfam" id="PF00440">
    <property type="entry name" value="TetR_N"/>
    <property type="match status" value="1"/>
</dbReference>
<dbReference type="InterPro" id="IPR001647">
    <property type="entry name" value="HTH_TetR"/>
</dbReference>
<sequence>MARPPHARDRALQAFIHLVVDGGDRAATIEAVAAKAGISRGGLLYHFRSREALITASLDLLRELAASEVESMRAAPEGAARMYIRTSLFEGTDYDYAIQAAVRLTQSGNDAARTAMREVLEQWRAAIRDDVGDEGVAAAVWNMGEGLYHLAAIGLLPEGEDARQALVAQLLAQVDKLDPR</sequence>
<dbReference type="OrthoDB" id="9806334at2"/>
<feature type="DNA-binding region" description="H-T-H motif" evidence="2">
    <location>
        <begin position="28"/>
        <end position="47"/>
    </location>
</feature>
<dbReference type="InterPro" id="IPR041479">
    <property type="entry name" value="TetR_CgmR_C"/>
</dbReference>
<dbReference type="PROSITE" id="PS50977">
    <property type="entry name" value="HTH_TETR_2"/>
    <property type="match status" value="1"/>
</dbReference>
<dbReference type="EMBL" id="RQVS01000006">
    <property type="protein sequence ID" value="RRJ86984.1"/>
    <property type="molecule type" value="Genomic_DNA"/>
</dbReference>
<dbReference type="SUPFAM" id="SSF46689">
    <property type="entry name" value="Homeodomain-like"/>
    <property type="match status" value="1"/>
</dbReference>
<dbReference type="Pfam" id="PF17937">
    <property type="entry name" value="TetR_C_28"/>
    <property type="match status" value="1"/>
</dbReference>
<gene>
    <name evidence="4" type="ORF">EG850_06160</name>
</gene>
<dbReference type="Proteomes" id="UP000274391">
    <property type="component" value="Unassembled WGS sequence"/>
</dbReference>
<dbReference type="GO" id="GO:0003677">
    <property type="term" value="F:DNA binding"/>
    <property type="evidence" value="ECO:0007669"/>
    <property type="project" value="UniProtKB-UniRule"/>
</dbReference>
<organism evidence="4 5">
    <name type="scientific">Gulosibacter macacae</name>
    <dbReference type="NCBI Taxonomy" id="2488791"/>
    <lineage>
        <taxon>Bacteria</taxon>
        <taxon>Bacillati</taxon>
        <taxon>Actinomycetota</taxon>
        <taxon>Actinomycetes</taxon>
        <taxon>Micrococcales</taxon>
        <taxon>Microbacteriaceae</taxon>
        <taxon>Gulosibacter</taxon>
    </lineage>
</organism>
<dbReference type="RefSeq" id="WP_124971548.1">
    <property type="nucleotide sequence ID" value="NZ_RQVS01000006.1"/>
</dbReference>
<evidence type="ECO:0000256" key="2">
    <source>
        <dbReference type="PROSITE-ProRule" id="PRU00335"/>
    </source>
</evidence>
<keyword evidence="1 2" id="KW-0238">DNA-binding</keyword>
<feature type="domain" description="HTH tetR-type" evidence="3">
    <location>
        <begin position="5"/>
        <end position="65"/>
    </location>
</feature>
<keyword evidence="5" id="KW-1185">Reference proteome</keyword>
<evidence type="ECO:0000259" key="3">
    <source>
        <dbReference type="PROSITE" id="PS50977"/>
    </source>
</evidence>
<dbReference type="AlphaFoldDB" id="A0A3P3VX03"/>
<dbReference type="InterPro" id="IPR009057">
    <property type="entry name" value="Homeodomain-like_sf"/>
</dbReference>
<reference evidence="4 5" key="1">
    <citation type="submission" date="2018-11" db="EMBL/GenBank/DDBJ databases">
        <title>YIM 102482-1 draft genome.</title>
        <authorList>
            <person name="Li G."/>
            <person name="Jiang Y."/>
        </authorList>
    </citation>
    <scope>NUCLEOTIDE SEQUENCE [LARGE SCALE GENOMIC DNA]</scope>
    <source>
        <strain evidence="4 5">YIM 102482-1</strain>
    </source>
</reference>
<evidence type="ECO:0000313" key="4">
    <source>
        <dbReference type="EMBL" id="RRJ86984.1"/>
    </source>
</evidence>
<comment type="caution">
    <text evidence="4">The sequence shown here is derived from an EMBL/GenBank/DDBJ whole genome shotgun (WGS) entry which is preliminary data.</text>
</comment>
<name>A0A3P3VX03_9MICO</name>